<dbReference type="EMBL" id="PIPL01000003">
    <property type="protein sequence ID" value="RUO23881.1"/>
    <property type="molecule type" value="Genomic_DNA"/>
</dbReference>
<proteinExistence type="predicted"/>
<dbReference type="Pfam" id="PF05036">
    <property type="entry name" value="SPOR"/>
    <property type="match status" value="1"/>
</dbReference>
<evidence type="ECO:0000256" key="2">
    <source>
        <dbReference type="SAM" id="Phobius"/>
    </source>
</evidence>
<dbReference type="OrthoDB" id="8558195at2"/>
<feature type="domain" description="SPOR" evidence="3">
    <location>
        <begin position="114"/>
        <end position="195"/>
    </location>
</feature>
<reference evidence="4 5" key="1">
    <citation type="journal article" date="2011" name="Front. Microbiol.">
        <title>Genomic signatures of strain selection and enhancement in Bacillus atrophaeus var. globigii, a historical biowarfare simulant.</title>
        <authorList>
            <person name="Gibbons H.S."/>
            <person name="Broomall S.M."/>
            <person name="McNew L.A."/>
            <person name="Daligault H."/>
            <person name="Chapman C."/>
            <person name="Bruce D."/>
            <person name="Karavis M."/>
            <person name="Krepps M."/>
            <person name="McGregor P.A."/>
            <person name="Hong C."/>
            <person name="Park K.H."/>
            <person name="Akmal A."/>
            <person name="Feldman A."/>
            <person name="Lin J.S."/>
            <person name="Chang W.E."/>
            <person name="Higgs B.W."/>
            <person name="Demirev P."/>
            <person name="Lindquist J."/>
            <person name="Liem A."/>
            <person name="Fochler E."/>
            <person name="Read T.D."/>
            <person name="Tapia R."/>
            <person name="Johnson S."/>
            <person name="Bishop-Lilly K.A."/>
            <person name="Detter C."/>
            <person name="Han C."/>
            <person name="Sozhamannan S."/>
            <person name="Rosenzweig C.N."/>
            <person name="Skowronski E.W."/>
        </authorList>
    </citation>
    <scope>NUCLEOTIDE SEQUENCE [LARGE SCALE GENOMIC DNA]</scope>
    <source>
        <strain evidence="4 5">MLST1</strain>
    </source>
</reference>
<feature type="transmembrane region" description="Helical" evidence="2">
    <location>
        <begin position="41"/>
        <end position="63"/>
    </location>
</feature>
<comment type="caution">
    <text evidence="4">The sequence shown here is derived from an EMBL/GenBank/DDBJ whole genome shotgun (WGS) entry which is preliminary data.</text>
</comment>
<evidence type="ECO:0000259" key="3">
    <source>
        <dbReference type="PROSITE" id="PS51724"/>
    </source>
</evidence>
<feature type="region of interest" description="Disordered" evidence="1">
    <location>
        <begin position="1"/>
        <end position="35"/>
    </location>
</feature>
<dbReference type="PANTHER" id="PTHR38687:SF2">
    <property type="entry name" value="CELL DIVISION PROTEIN FTSN"/>
    <property type="match status" value="1"/>
</dbReference>
<protein>
    <submittedName>
        <fullName evidence="4">Cell division protein FtsN</fullName>
    </submittedName>
</protein>
<evidence type="ECO:0000313" key="4">
    <source>
        <dbReference type="EMBL" id="RUO23881.1"/>
    </source>
</evidence>
<feature type="compositionally biased region" description="Basic and acidic residues" evidence="1">
    <location>
        <begin position="1"/>
        <end position="10"/>
    </location>
</feature>
<dbReference type="PANTHER" id="PTHR38687">
    <property type="entry name" value="CELL DIVISION PROTEIN DEDD-RELATED"/>
    <property type="match status" value="1"/>
</dbReference>
<dbReference type="GO" id="GO:0042834">
    <property type="term" value="F:peptidoglycan binding"/>
    <property type="evidence" value="ECO:0007669"/>
    <property type="project" value="InterPro"/>
</dbReference>
<keyword evidence="2" id="KW-0472">Membrane</keyword>
<dbReference type="Gene3D" id="3.30.70.1070">
    <property type="entry name" value="Sporulation related repeat"/>
    <property type="match status" value="1"/>
</dbReference>
<organism evidence="4 5">
    <name type="scientific">Aliidiomarina minuta</name>
    <dbReference type="NCBI Taxonomy" id="880057"/>
    <lineage>
        <taxon>Bacteria</taxon>
        <taxon>Pseudomonadati</taxon>
        <taxon>Pseudomonadota</taxon>
        <taxon>Gammaproteobacteria</taxon>
        <taxon>Alteromonadales</taxon>
        <taxon>Idiomarinaceae</taxon>
        <taxon>Aliidiomarina</taxon>
    </lineage>
</organism>
<keyword evidence="2" id="KW-0812">Transmembrane</keyword>
<gene>
    <name evidence="4" type="ORF">CWE09_12075</name>
</gene>
<dbReference type="InterPro" id="IPR007730">
    <property type="entry name" value="SPOR-like_dom"/>
</dbReference>
<dbReference type="Proteomes" id="UP000288293">
    <property type="component" value="Unassembled WGS sequence"/>
</dbReference>
<keyword evidence="2" id="KW-1133">Transmembrane helix</keyword>
<keyword evidence="4" id="KW-0132">Cell division</keyword>
<evidence type="ECO:0000313" key="5">
    <source>
        <dbReference type="Proteomes" id="UP000288293"/>
    </source>
</evidence>
<name>A0A432W3H7_9GAMM</name>
<feature type="compositionally biased region" description="Basic residues" evidence="1">
    <location>
        <begin position="11"/>
        <end position="24"/>
    </location>
</feature>
<accession>A0A432W3H7</accession>
<dbReference type="InterPro" id="IPR036680">
    <property type="entry name" value="SPOR-like_sf"/>
</dbReference>
<dbReference type="InterPro" id="IPR052521">
    <property type="entry name" value="Cell_div_SPOR-domain"/>
</dbReference>
<dbReference type="AlphaFoldDB" id="A0A432W3H7"/>
<sequence length="197" mass="22488">MSVDYADKGKPNKRKPTKKNRNSNKRTTSGARRNKPGQSKLPIVVLIVGGLLLVAFVVFLWLLKNNATDSESGGEPVVTPQAQFEDELPQAPEERWQYIHDLENREVEVIVPERAETQRRLMQCGSFRRQSDAETLRAQIAMLGHESQVRQTQSSEHGVWYRVILGPFENLRAAQSVNNQLRRGNVQGCQIWLWNLD</sequence>
<keyword evidence="5" id="KW-1185">Reference proteome</keyword>
<dbReference type="PROSITE" id="PS51724">
    <property type="entry name" value="SPOR"/>
    <property type="match status" value="1"/>
</dbReference>
<dbReference type="GO" id="GO:0051301">
    <property type="term" value="P:cell division"/>
    <property type="evidence" value="ECO:0007669"/>
    <property type="project" value="UniProtKB-KW"/>
</dbReference>
<keyword evidence="4" id="KW-0131">Cell cycle</keyword>
<dbReference type="SUPFAM" id="SSF110997">
    <property type="entry name" value="Sporulation related repeat"/>
    <property type="match status" value="1"/>
</dbReference>
<dbReference type="RefSeq" id="WP_126804302.1">
    <property type="nucleotide sequence ID" value="NZ_PIPL01000003.1"/>
</dbReference>
<evidence type="ECO:0000256" key="1">
    <source>
        <dbReference type="SAM" id="MobiDB-lite"/>
    </source>
</evidence>